<keyword evidence="1 5" id="KW-0489">Methyltransferase</keyword>
<keyword evidence="2 5" id="KW-0808">Transferase</keyword>
<evidence type="ECO:0000256" key="3">
    <source>
        <dbReference type="SAM" id="MobiDB-lite"/>
    </source>
</evidence>
<dbReference type="SUPFAM" id="SSF55315">
    <property type="entry name" value="L30e-like"/>
    <property type="match status" value="1"/>
</dbReference>
<reference evidence="5 6" key="1">
    <citation type="submission" date="2019-10" db="EMBL/GenBank/DDBJ databases">
        <title>Rubrobacter sp nov SCSIO 52915 isolated from a deep-sea sediment in the South China Sea.</title>
        <authorList>
            <person name="Chen R.W."/>
        </authorList>
    </citation>
    <scope>NUCLEOTIDE SEQUENCE [LARGE SCALE GENOMIC DNA]</scope>
    <source>
        <strain evidence="5 6">SCSIO 52915</strain>
    </source>
</reference>
<proteinExistence type="predicted"/>
<dbReference type="InterPro" id="IPR001537">
    <property type="entry name" value="SpoU_MeTrfase"/>
</dbReference>
<keyword evidence="6" id="KW-1185">Reference proteome</keyword>
<dbReference type="Gene3D" id="3.30.1330.30">
    <property type="match status" value="1"/>
</dbReference>
<dbReference type="Proteomes" id="UP000502706">
    <property type="component" value="Chromosome"/>
</dbReference>
<evidence type="ECO:0000313" key="5">
    <source>
        <dbReference type="EMBL" id="QIN79040.1"/>
    </source>
</evidence>
<dbReference type="InterPro" id="IPR051259">
    <property type="entry name" value="rRNA_Methyltransferase"/>
</dbReference>
<dbReference type="EMBL" id="CP045121">
    <property type="protein sequence ID" value="QIN79040.1"/>
    <property type="molecule type" value="Genomic_DNA"/>
</dbReference>
<dbReference type="PANTHER" id="PTHR43191:SF2">
    <property type="entry name" value="RRNA METHYLTRANSFERASE 3, MITOCHONDRIAL"/>
    <property type="match status" value="1"/>
</dbReference>
<dbReference type="InterPro" id="IPR029064">
    <property type="entry name" value="Ribosomal_eL30-like_sf"/>
</dbReference>
<dbReference type="InterPro" id="IPR036721">
    <property type="entry name" value="RCK_C_sf"/>
</dbReference>
<dbReference type="PANTHER" id="PTHR43191">
    <property type="entry name" value="RRNA METHYLTRANSFERASE 3"/>
    <property type="match status" value="1"/>
</dbReference>
<dbReference type="GO" id="GO:0008173">
    <property type="term" value="F:RNA methyltransferase activity"/>
    <property type="evidence" value="ECO:0007669"/>
    <property type="project" value="InterPro"/>
</dbReference>
<evidence type="ECO:0000256" key="2">
    <source>
        <dbReference type="ARBA" id="ARBA00022679"/>
    </source>
</evidence>
<dbReference type="Gene3D" id="3.40.1280.10">
    <property type="match status" value="1"/>
</dbReference>
<protein>
    <submittedName>
        <fullName evidence="5">RNA methyltransferase</fullName>
    </submittedName>
</protein>
<sequence length="293" mass="30460">MTTPEGWVGRTLKELRLPEKNGVEVVTVKSAGRGIPSPALRPALGARGSPRPRRPEAAPRRAQRTGLMPSAADLKRLAKLKQKKYREAERLFLAEGRNLVGSSPQPPLETYDDPAAVKRLSTLTTPTGPVALFPFLDVPPDELLRSRDLIVLLDGVQDPGNVGTAIRAAHAFGAGVALSSGTADLYNPKTVRATMGSLFHAPVARELDPTGFLASAHAAGFASAAAMPEGGDAPADLPAGKLVLVVGSEGAGLSEEVAVACSLRVTIPVLAPSLNAAVAASILIYEAHGRMLG</sequence>
<dbReference type="SUPFAM" id="SSF75217">
    <property type="entry name" value="alpha/beta knot"/>
    <property type="match status" value="1"/>
</dbReference>
<dbReference type="GO" id="GO:0032259">
    <property type="term" value="P:methylation"/>
    <property type="evidence" value="ECO:0007669"/>
    <property type="project" value="UniProtKB-KW"/>
</dbReference>
<dbReference type="GO" id="GO:0006813">
    <property type="term" value="P:potassium ion transport"/>
    <property type="evidence" value="ECO:0007669"/>
    <property type="project" value="InterPro"/>
</dbReference>
<dbReference type="GO" id="GO:0006396">
    <property type="term" value="P:RNA processing"/>
    <property type="evidence" value="ECO:0007669"/>
    <property type="project" value="InterPro"/>
</dbReference>
<dbReference type="InterPro" id="IPR029028">
    <property type="entry name" value="Alpha/beta_knot_MTases"/>
</dbReference>
<dbReference type="GO" id="GO:0003723">
    <property type="term" value="F:RNA binding"/>
    <property type="evidence" value="ECO:0007669"/>
    <property type="project" value="InterPro"/>
</dbReference>
<name>A0A6G8PXX6_9ACTN</name>
<feature type="domain" description="tRNA/rRNA methyltransferase SpoU type" evidence="4">
    <location>
        <begin position="149"/>
        <end position="285"/>
    </location>
</feature>
<dbReference type="CDD" id="cd18095">
    <property type="entry name" value="SpoU-like_rRNA-MTase"/>
    <property type="match status" value="1"/>
</dbReference>
<evidence type="ECO:0000256" key="1">
    <source>
        <dbReference type="ARBA" id="ARBA00022603"/>
    </source>
</evidence>
<gene>
    <name evidence="5" type="ORF">GBA65_11480</name>
</gene>
<dbReference type="RefSeq" id="WP_166396702.1">
    <property type="nucleotide sequence ID" value="NZ_CP045121.1"/>
</dbReference>
<evidence type="ECO:0000313" key="6">
    <source>
        <dbReference type="Proteomes" id="UP000502706"/>
    </source>
</evidence>
<organism evidence="5 6">
    <name type="scientific">Rubrobacter marinus</name>
    <dbReference type="NCBI Taxonomy" id="2653852"/>
    <lineage>
        <taxon>Bacteria</taxon>
        <taxon>Bacillati</taxon>
        <taxon>Actinomycetota</taxon>
        <taxon>Rubrobacteria</taxon>
        <taxon>Rubrobacterales</taxon>
        <taxon>Rubrobacteraceae</taxon>
        <taxon>Rubrobacter</taxon>
    </lineage>
</organism>
<dbReference type="InterPro" id="IPR029026">
    <property type="entry name" value="tRNA_m1G_MTases_N"/>
</dbReference>
<dbReference type="Gene3D" id="3.30.70.1450">
    <property type="entry name" value="Regulator of K+ conductance, C-terminal domain"/>
    <property type="match status" value="1"/>
</dbReference>
<dbReference type="KEGG" id="rmar:GBA65_11480"/>
<evidence type="ECO:0000259" key="4">
    <source>
        <dbReference type="Pfam" id="PF00588"/>
    </source>
</evidence>
<dbReference type="AlphaFoldDB" id="A0A6G8PXX6"/>
<dbReference type="Pfam" id="PF00588">
    <property type="entry name" value="SpoU_methylase"/>
    <property type="match status" value="1"/>
</dbReference>
<accession>A0A6G8PXX6</accession>
<feature type="region of interest" description="Disordered" evidence="3">
    <location>
        <begin position="32"/>
        <end position="65"/>
    </location>
</feature>